<dbReference type="EMBL" id="FPLJ01000106">
    <property type="protein sequence ID" value="SGZ01152.1"/>
    <property type="molecule type" value="Genomic_DNA"/>
</dbReference>
<dbReference type="Proteomes" id="UP000182660">
    <property type="component" value="Unassembled WGS sequence"/>
</dbReference>
<evidence type="ECO:0000256" key="1">
    <source>
        <dbReference type="SAM" id="Phobius"/>
    </source>
</evidence>
<keyword evidence="1" id="KW-0812">Transmembrane</keyword>
<evidence type="ECO:0000313" key="2">
    <source>
        <dbReference type="EMBL" id="SGY92667.1"/>
    </source>
</evidence>
<evidence type="ECO:0000313" key="3">
    <source>
        <dbReference type="EMBL" id="SGZ01152.1"/>
    </source>
</evidence>
<reference evidence="3 4" key="1">
    <citation type="submission" date="2016-11" db="EMBL/GenBank/DDBJ databases">
        <authorList>
            <person name="Klemetsen T."/>
        </authorList>
    </citation>
    <scope>NUCLEOTIDE SEQUENCE [LARGE SCALE GENOMIC DNA]</scope>
    <source>
        <strain evidence="3">MT 2528</strain>
    </source>
</reference>
<dbReference type="GeneID" id="61295130"/>
<feature type="transmembrane region" description="Helical" evidence="1">
    <location>
        <begin position="61"/>
        <end position="78"/>
    </location>
</feature>
<evidence type="ECO:0000313" key="4">
    <source>
        <dbReference type="Proteomes" id="UP000182660"/>
    </source>
</evidence>
<gene>
    <name evidence="3" type="ORF">MT2528_4175</name>
    <name evidence="2" type="ORF">NVI5450_1390</name>
</gene>
<dbReference type="AlphaFoldDB" id="A0A090IIA7"/>
<dbReference type="PATRIC" id="fig|80854.5.peg.1964"/>
<organism evidence="2 5">
    <name type="scientific">Moritella viscosa</name>
    <dbReference type="NCBI Taxonomy" id="80854"/>
    <lineage>
        <taxon>Bacteria</taxon>
        <taxon>Pseudomonadati</taxon>
        <taxon>Pseudomonadota</taxon>
        <taxon>Gammaproteobacteria</taxon>
        <taxon>Alteromonadales</taxon>
        <taxon>Moritellaceae</taxon>
        <taxon>Moritella</taxon>
    </lineage>
</organism>
<keyword evidence="1" id="KW-0472">Membrane</keyword>
<name>A0A090IIA7_9GAMM</name>
<dbReference type="RefSeq" id="WP_045110108.1">
    <property type="nucleotide sequence ID" value="NZ_CAWQZC010000087.1"/>
</dbReference>
<protein>
    <submittedName>
        <fullName evidence="2 3">Membrane protein</fullName>
    </submittedName>
</protein>
<dbReference type="Proteomes" id="UP000183794">
    <property type="component" value="Unassembled WGS sequence"/>
</dbReference>
<dbReference type="STRING" id="80854.MVIS_1840"/>
<feature type="transmembrane region" description="Helical" evidence="1">
    <location>
        <begin position="84"/>
        <end position="104"/>
    </location>
</feature>
<keyword evidence="4" id="KW-1185">Reference proteome</keyword>
<dbReference type="InterPro" id="IPR007404">
    <property type="entry name" value="YdjM-like"/>
</dbReference>
<feature type="transmembrane region" description="Helical" evidence="1">
    <location>
        <begin position="34"/>
        <end position="49"/>
    </location>
</feature>
<feature type="transmembrane region" description="Helical" evidence="1">
    <location>
        <begin position="148"/>
        <end position="167"/>
    </location>
</feature>
<reference evidence="2 5" key="2">
    <citation type="submission" date="2016-11" db="EMBL/GenBank/DDBJ databases">
        <authorList>
            <person name="Jaros S."/>
            <person name="Januszkiewicz K."/>
            <person name="Wedrychowicz H."/>
        </authorList>
    </citation>
    <scope>NUCLEOTIDE SEQUENCE [LARGE SCALE GENOMIC DNA]</scope>
    <source>
        <strain evidence="2">NVI 5450</strain>
    </source>
</reference>
<dbReference type="EMBL" id="FPLD01000043">
    <property type="protein sequence ID" value="SGY92667.1"/>
    <property type="molecule type" value="Genomic_DNA"/>
</dbReference>
<evidence type="ECO:0000313" key="5">
    <source>
        <dbReference type="Proteomes" id="UP000183794"/>
    </source>
</evidence>
<proteinExistence type="predicted"/>
<accession>A0A090IIA7</accession>
<dbReference type="KEGG" id="mvs:MVIS_1840"/>
<dbReference type="OrthoDB" id="5295350at2"/>
<keyword evidence="1" id="KW-1133">Transmembrane helix</keyword>
<dbReference type="HOGENOM" id="CLU_076328_0_0_6"/>
<dbReference type="Pfam" id="PF04307">
    <property type="entry name" value="YdjM"/>
    <property type="match status" value="1"/>
</dbReference>
<feature type="transmembrane region" description="Helical" evidence="1">
    <location>
        <begin position="116"/>
        <end position="136"/>
    </location>
</feature>
<sequence length="232" mass="25689">MANFNTHLNVAVLLTGVSSASLVAAGHIELDTAIWLWFLGTIGGLLPDIDSDNSTSLDTIFNIFSFAVILIIMRYMTREYFGELSFVEVIAIPAVVYGFMKYVLRTIFERLTVHRGCCHSLLFLVLSGLITTQVIANVDGIDTDKADSLAWLSGGFVFLGGFIHLMLDEIYSVDLRNIKIKRSFGTALKLVDLDSKLLALGMMIAVGVLWTTTPEIETTWSMLCDWSMFSLV</sequence>